<keyword evidence="3" id="KW-1185">Reference proteome</keyword>
<protein>
    <submittedName>
        <fullName evidence="2">Uncharacterized protein</fullName>
    </submittedName>
</protein>
<proteinExistence type="predicted"/>
<feature type="compositionally biased region" description="Polar residues" evidence="1">
    <location>
        <begin position="1"/>
        <end position="12"/>
    </location>
</feature>
<organism evidence="2 3">
    <name type="scientific">Petrolisthes manimaculis</name>
    <dbReference type="NCBI Taxonomy" id="1843537"/>
    <lineage>
        <taxon>Eukaryota</taxon>
        <taxon>Metazoa</taxon>
        <taxon>Ecdysozoa</taxon>
        <taxon>Arthropoda</taxon>
        <taxon>Crustacea</taxon>
        <taxon>Multicrustacea</taxon>
        <taxon>Malacostraca</taxon>
        <taxon>Eumalacostraca</taxon>
        <taxon>Eucarida</taxon>
        <taxon>Decapoda</taxon>
        <taxon>Pleocyemata</taxon>
        <taxon>Anomura</taxon>
        <taxon>Galatheoidea</taxon>
        <taxon>Porcellanidae</taxon>
        <taxon>Petrolisthes</taxon>
    </lineage>
</organism>
<evidence type="ECO:0000256" key="1">
    <source>
        <dbReference type="SAM" id="MobiDB-lite"/>
    </source>
</evidence>
<accession>A0AAE1TN30</accession>
<comment type="caution">
    <text evidence="2">The sequence shown here is derived from an EMBL/GenBank/DDBJ whole genome shotgun (WGS) entry which is preliminary data.</text>
</comment>
<name>A0AAE1TN30_9EUCA</name>
<dbReference type="AlphaFoldDB" id="A0AAE1TN30"/>
<feature type="region of interest" description="Disordered" evidence="1">
    <location>
        <begin position="1"/>
        <end position="26"/>
    </location>
</feature>
<dbReference type="Proteomes" id="UP001292094">
    <property type="component" value="Unassembled WGS sequence"/>
</dbReference>
<dbReference type="EMBL" id="JAWZYT010005893">
    <property type="protein sequence ID" value="KAK4289354.1"/>
    <property type="molecule type" value="Genomic_DNA"/>
</dbReference>
<evidence type="ECO:0000313" key="2">
    <source>
        <dbReference type="EMBL" id="KAK4289354.1"/>
    </source>
</evidence>
<feature type="region of interest" description="Disordered" evidence="1">
    <location>
        <begin position="58"/>
        <end position="98"/>
    </location>
</feature>
<reference evidence="2" key="1">
    <citation type="submission" date="2023-11" db="EMBL/GenBank/DDBJ databases">
        <title>Genome assemblies of two species of porcelain crab, Petrolisthes cinctipes and Petrolisthes manimaculis (Anomura: Porcellanidae).</title>
        <authorList>
            <person name="Angst P."/>
        </authorList>
    </citation>
    <scope>NUCLEOTIDE SEQUENCE</scope>
    <source>
        <strain evidence="2">PB745_02</strain>
        <tissue evidence="2">Gill</tissue>
    </source>
</reference>
<feature type="compositionally biased region" description="Low complexity" evidence="1">
    <location>
        <begin position="63"/>
        <end position="74"/>
    </location>
</feature>
<evidence type="ECO:0000313" key="3">
    <source>
        <dbReference type="Proteomes" id="UP001292094"/>
    </source>
</evidence>
<feature type="compositionally biased region" description="Basic and acidic residues" evidence="1">
    <location>
        <begin position="80"/>
        <end position="98"/>
    </location>
</feature>
<gene>
    <name evidence="2" type="ORF">Pmani_037667</name>
</gene>
<sequence length="98" mass="10657">MSTGTSEHQGLGSQPAGADRVISTPVTRLPNQDQLPAPLLQSSLQLECSWCWLGGDSSPQAGVTTTPEVLTVEESLPQPEEFKKVEERRVPQDDKNNE</sequence>